<evidence type="ECO:0000313" key="1">
    <source>
        <dbReference type="WBParaSite" id="ECPE_0000014301-mRNA-1"/>
    </source>
</evidence>
<protein>
    <submittedName>
        <fullName evidence="1">FUSC family protein</fullName>
    </submittedName>
</protein>
<dbReference type="PANTHER" id="PTHR13252">
    <property type="entry name" value="F-BOX ONLY PROTEIN 28"/>
    <property type="match status" value="1"/>
</dbReference>
<dbReference type="InterPro" id="IPR039719">
    <property type="entry name" value="FBXO28"/>
</dbReference>
<sequence>LNRGFRQLERIVSARQAAIRTKLPRRESERRTHPLSRHCEVLSAIETRLSLLKMSIMRYADEGHCCFFAGKVLDEIGSVCRSVQSTNGLSIRPYKLLHEMRDISSMAVEHFEDVLLPMIRRRISSG</sequence>
<dbReference type="WBParaSite" id="ECPE_0000014301-mRNA-1">
    <property type="protein sequence ID" value="ECPE_0000014301-mRNA-1"/>
    <property type="gene ID" value="ECPE_0000014301"/>
</dbReference>
<organism evidence="1">
    <name type="scientific">Echinostoma caproni</name>
    <dbReference type="NCBI Taxonomy" id="27848"/>
    <lineage>
        <taxon>Eukaryota</taxon>
        <taxon>Metazoa</taxon>
        <taxon>Spiralia</taxon>
        <taxon>Lophotrochozoa</taxon>
        <taxon>Platyhelminthes</taxon>
        <taxon>Trematoda</taxon>
        <taxon>Digenea</taxon>
        <taxon>Plagiorchiida</taxon>
        <taxon>Echinostomata</taxon>
        <taxon>Echinostomatoidea</taxon>
        <taxon>Echinostomatidae</taxon>
        <taxon>Echinostoma</taxon>
    </lineage>
</organism>
<dbReference type="GO" id="GO:0005634">
    <property type="term" value="C:nucleus"/>
    <property type="evidence" value="ECO:0007669"/>
    <property type="project" value="TreeGrafter"/>
</dbReference>
<dbReference type="GO" id="GO:0003713">
    <property type="term" value="F:transcription coactivator activity"/>
    <property type="evidence" value="ECO:0007669"/>
    <property type="project" value="TreeGrafter"/>
</dbReference>
<reference evidence="1" key="1">
    <citation type="submission" date="2016-06" db="UniProtKB">
        <authorList>
            <consortium name="WormBaseParasite"/>
        </authorList>
    </citation>
    <scope>IDENTIFICATION</scope>
</reference>
<dbReference type="PANTHER" id="PTHR13252:SF1">
    <property type="entry name" value="DAMPENED, ISOFORM A"/>
    <property type="match status" value="1"/>
</dbReference>
<accession>A0A182ZZK9</accession>
<dbReference type="AlphaFoldDB" id="A0A182ZZK9"/>
<proteinExistence type="predicted"/>
<name>A0A182ZZK9_9TREM</name>